<dbReference type="EMBL" id="KV878354">
    <property type="protein sequence ID" value="OJJ43106.1"/>
    <property type="molecule type" value="Genomic_DNA"/>
</dbReference>
<dbReference type="Proteomes" id="UP000184188">
    <property type="component" value="Unassembled WGS sequence"/>
</dbReference>
<name>A0A1L9S7H1_9EURO</name>
<dbReference type="GeneID" id="34616486"/>
<sequence length="474" mass="53019">MEHGRVPDTVNHFDTVALPSEMPIGSLVHLQNSTTYGVIKITNIPYSITKSEIHQFIGRDAPLVSPIKGCAVHIIMERPTAKTMDCYVEFETKEAAKVIQTRLTAMVEQGHRRLGSRHVDVELSSEDELLKDLFPRAKCVEWKDGKPHLVENTDPFSTGFTGFFTNEEIVNAIRHAENPQRSPFCNKCPQRTYESTISTLYKFPWHETHMYTVGDRNLLFELTSRQIKTLASRVKNSKTVGLDQRLLRDLLHAGLRCPSFNERMKYTLCFYSEDIREITRFSEAGKWFPFDTLVRMPGFNEATMMHYAKLITKGSTVEEHANAELPNSFPPTINLQSPYGRIWYEWSLEVSKYKSWESAVQREMVILCNLVLAGWIQAQRERNPALANGDDEALGAISSTTASAGSAPGPVGLPTINVTQANNGVPVNPYFLPEFTQLGGNTHANNYNGPQVNAGHGNAVVNPGFPFAPAGFGL</sequence>
<evidence type="ECO:0000313" key="3">
    <source>
        <dbReference type="Proteomes" id="UP000184188"/>
    </source>
</evidence>
<reference evidence="3" key="1">
    <citation type="journal article" date="2017" name="Genome Biol.">
        <title>Comparative genomics reveals high biological diversity and specific adaptations in the industrially and medically important fungal genus Aspergillus.</title>
        <authorList>
            <person name="de Vries R.P."/>
            <person name="Riley R."/>
            <person name="Wiebenga A."/>
            <person name="Aguilar-Osorio G."/>
            <person name="Amillis S."/>
            <person name="Uchima C.A."/>
            <person name="Anderluh G."/>
            <person name="Asadollahi M."/>
            <person name="Askin M."/>
            <person name="Barry K."/>
            <person name="Battaglia E."/>
            <person name="Bayram O."/>
            <person name="Benocci T."/>
            <person name="Braus-Stromeyer S.A."/>
            <person name="Caldana C."/>
            <person name="Canovas D."/>
            <person name="Cerqueira G.C."/>
            <person name="Chen F."/>
            <person name="Chen W."/>
            <person name="Choi C."/>
            <person name="Clum A."/>
            <person name="Dos Santos R.A."/>
            <person name="Damasio A.R."/>
            <person name="Diallinas G."/>
            <person name="Emri T."/>
            <person name="Fekete E."/>
            <person name="Flipphi M."/>
            <person name="Freyberg S."/>
            <person name="Gallo A."/>
            <person name="Gournas C."/>
            <person name="Habgood R."/>
            <person name="Hainaut M."/>
            <person name="Harispe M.L."/>
            <person name="Henrissat B."/>
            <person name="Hilden K.S."/>
            <person name="Hope R."/>
            <person name="Hossain A."/>
            <person name="Karabika E."/>
            <person name="Karaffa L."/>
            <person name="Karanyi Z."/>
            <person name="Krasevec N."/>
            <person name="Kuo A."/>
            <person name="Kusch H."/>
            <person name="LaButti K."/>
            <person name="Lagendijk E.L."/>
            <person name="Lapidus A."/>
            <person name="Levasseur A."/>
            <person name="Lindquist E."/>
            <person name="Lipzen A."/>
            <person name="Logrieco A.F."/>
            <person name="MacCabe A."/>
            <person name="Maekelae M.R."/>
            <person name="Malavazi I."/>
            <person name="Melin P."/>
            <person name="Meyer V."/>
            <person name="Mielnichuk N."/>
            <person name="Miskei M."/>
            <person name="Molnar A.P."/>
            <person name="Mule G."/>
            <person name="Ngan C.Y."/>
            <person name="Orejas M."/>
            <person name="Orosz E."/>
            <person name="Ouedraogo J.P."/>
            <person name="Overkamp K.M."/>
            <person name="Park H.-S."/>
            <person name="Perrone G."/>
            <person name="Piumi F."/>
            <person name="Punt P.J."/>
            <person name="Ram A.F."/>
            <person name="Ramon A."/>
            <person name="Rauscher S."/>
            <person name="Record E."/>
            <person name="Riano-Pachon D.M."/>
            <person name="Robert V."/>
            <person name="Roehrig J."/>
            <person name="Ruller R."/>
            <person name="Salamov A."/>
            <person name="Salih N.S."/>
            <person name="Samson R.A."/>
            <person name="Sandor E."/>
            <person name="Sanguinetti M."/>
            <person name="Schuetze T."/>
            <person name="Sepcic K."/>
            <person name="Shelest E."/>
            <person name="Sherlock G."/>
            <person name="Sophianopoulou V."/>
            <person name="Squina F.M."/>
            <person name="Sun H."/>
            <person name="Susca A."/>
            <person name="Todd R.B."/>
            <person name="Tsang A."/>
            <person name="Unkles S.E."/>
            <person name="van de Wiele N."/>
            <person name="van Rossen-Uffink D."/>
            <person name="Oliveira J.V."/>
            <person name="Vesth T.C."/>
            <person name="Visser J."/>
            <person name="Yu J.-H."/>
            <person name="Zhou M."/>
            <person name="Andersen M.R."/>
            <person name="Archer D.B."/>
            <person name="Baker S.E."/>
            <person name="Benoit I."/>
            <person name="Brakhage A.A."/>
            <person name="Braus G.H."/>
            <person name="Fischer R."/>
            <person name="Frisvad J.C."/>
            <person name="Goldman G.H."/>
            <person name="Houbraken J."/>
            <person name="Oakley B."/>
            <person name="Pocsi I."/>
            <person name="Scazzocchio C."/>
            <person name="Seiboth B."/>
            <person name="vanKuyk P.A."/>
            <person name="Wortman J."/>
            <person name="Dyer P.S."/>
            <person name="Grigoriev I.V."/>
        </authorList>
    </citation>
    <scope>NUCLEOTIDE SEQUENCE [LARGE SCALE GENOMIC DNA]</scope>
    <source>
        <strain evidence="3">CBS 506.65</strain>
    </source>
</reference>
<evidence type="ECO:0000259" key="1">
    <source>
        <dbReference type="SMART" id="SM00360"/>
    </source>
</evidence>
<dbReference type="InterPro" id="IPR035979">
    <property type="entry name" value="RBD_domain_sf"/>
</dbReference>
<dbReference type="Gene3D" id="3.30.70.330">
    <property type="match status" value="1"/>
</dbReference>
<dbReference type="OrthoDB" id="336240at2759"/>
<dbReference type="AlphaFoldDB" id="A0A1L9S7H1"/>
<keyword evidence="3" id="KW-1185">Reference proteome</keyword>
<gene>
    <name evidence="2" type="ORF">ASPZODRAFT_75128</name>
</gene>
<dbReference type="SMART" id="SM00360">
    <property type="entry name" value="RRM"/>
    <property type="match status" value="1"/>
</dbReference>
<dbReference type="InterPro" id="IPR000504">
    <property type="entry name" value="RRM_dom"/>
</dbReference>
<accession>A0A1L9S7H1</accession>
<dbReference type="SUPFAM" id="SSF54928">
    <property type="entry name" value="RNA-binding domain, RBD"/>
    <property type="match status" value="1"/>
</dbReference>
<dbReference type="STRING" id="1073090.A0A1L9S7H1"/>
<feature type="domain" description="RRM" evidence="1">
    <location>
        <begin position="38"/>
        <end position="122"/>
    </location>
</feature>
<organism evidence="2 3">
    <name type="scientific">Penicilliopsis zonata CBS 506.65</name>
    <dbReference type="NCBI Taxonomy" id="1073090"/>
    <lineage>
        <taxon>Eukaryota</taxon>
        <taxon>Fungi</taxon>
        <taxon>Dikarya</taxon>
        <taxon>Ascomycota</taxon>
        <taxon>Pezizomycotina</taxon>
        <taxon>Eurotiomycetes</taxon>
        <taxon>Eurotiomycetidae</taxon>
        <taxon>Eurotiales</taxon>
        <taxon>Aspergillaceae</taxon>
        <taxon>Penicilliopsis</taxon>
    </lineage>
</organism>
<dbReference type="InterPro" id="IPR012677">
    <property type="entry name" value="Nucleotide-bd_a/b_plait_sf"/>
</dbReference>
<dbReference type="GO" id="GO:0003723">
    <property type="term" value="F:RNA binding"/>
    <property type="evidence" value="ECO:0007669"/>
    <property type="project" value="InterPro"/>
</dbReference>
<dbReference type="RefSeq" id="XP_022577616.1">
    <property type="nucleotide sequence ID" value="XM_022730022.1"/>
</dbReference>
<evidence type="ECO:0000313" key="2">
    <source>
        <dbReference type="EMBL" id="OJJ43106.1"/>
    </source>
</evidence>
<protein>
    <recommendedName>
        <fullName evidence="1">RRM domain-containing protein</fullName>
    </recommendedName>
</protein>
<proteinExistence type="predicted"/>
<dbReference type="VEuPathDB" id="FungiDB:ASPZODRAFT_75128"/>